<keyword evidence="4" id="KW-1185">Reference proteome</keyword>
<protein>
    <recommendedName>
        <fullName evidence="2">NACHT domain-containing protein</fullName>
    </recommendedName>
</protein>
<sequence length="957" mass="107116">MANLEITIKELSGYTPVKSHFYVTISIETEEKKTHNVEWTGEPLAWNEYFVLINFAPEAALKISVFQDHTLPGSEECQLIGEKPVKDIPADAQSSMLFKIIKLLLTFALDLSLSLKSLGRGGNATIGEATLLVSVKREIKIHATAESAAGGIHMEAIIGKENIVTKVTETVGPLATPEKLQSALDPFEPLRDKIDAFVKLTEKIGDLHPYAKITIKVVLIWKAQRDRDQKIVALVRTMNEQCVFLDSARPLESIVSQKEILQKFMKQIIECSEFIRRYVQDKDLVIRLLKNLVSNVDERIQQYQETFTALRKAFNEESQLQSQILLKKLNENVTRIGLGIDWNDMPYAGGARYRPSLCCLPGTRIDILQQISDWSMDLNHVQCILLLMGPAGSGKSAIAHSMAKTFDGLSQLGSSFCFSRNDTSRTPALLFPTLARDLAQRDPGFKNVLAKVIQDRSLRKTGDINEQFNQFIVKSSSQSTFFGHRLIVIDALDECGGDQSQRTLLLRILADPEIVKKIPSDVRILITTRPEVDILDTFRNCPHVHTMLLAHDTPVAQTRVTQDIFTFVHHELLQDPTYYDSGIEENHCHQTTEKAQGLFQWASVVCKVLKGGGGSPPLEELESLLAVPGDIPALYETALRRNINIMNPKTKERFQLVVGFILSTSIPLPESTLNVIWKAYGGTEAVAAAKFLLKSLNTLFHGILDDGPIIPIHTSVRDYLTNSTLSGDFFIQTEKYHEGLGVATLQIMVENLHFNMCNLNNSHIPNAAITDLEARLKTNIPSHLEYSCRCIRNHLYSLSWDMIKSKINEEQSLISLIRNILEEKFFFWLEVLGLLKAVDSAYLFLATILDKLKDQDFQISALAKDGIRFIRMASSVIEDATPHIYLSAMSFLPLDSNLRKSIALHSSEATSAAIDGLQKLWPCLEQTIQYPGIPFQVAFSPDNRRIACASSDTTVSI</sequence>
<evidence type="ECO:0000259" key="2">
    <source>
        <dbReference type="PROSITE" id="PS50837"/>
    </source>
</evidence>
<dbReference type="Pfam" id="PF24883">
    <property type="entry name" value="NPHP3_N"/>
    <property type="match status" value="1"/>
</dbReference>
<dbReference type="OrthoDB" id="5967843at2759"/>
<accession>A0A0C9UMF2</accession>
<dbReference type="SUPFAM" id="SSF52540">
    <property type="entry name" value="P-loop containing nucleoside triphosphate hydrolases"/>
    <property type="match status" value="1"/>
</dbReference>
<dbReference type="HOGENOM" id="CLU_000288_6_0_1"/>
<reference evidence="3 4" key="1">
    <citation type="submission" date="2014-06" db="EMBL/GenBank/DDBJ databases">
        <title>Evolutionary Origins and Diversification of the Mycorrhizal Mutualists.</title>
        <authorList>
            <consortium name="DOE Joint Genome Institute"/>
            <consortium name="Mycorrhizal Genomics Consortium"/>
            <person name="Kohler A."/>
            <person name="Kuo A."/>
            <person name="Nagy L.G."/>
            <person name="Floudas D."/>
            <person name="Copeland A."/>
            <person name="Barry K.W."/>
            <person name="Cichocki N."/>
            <person name="Veneault-Fourrey C."/>
            <person name="LaButti K."/>
            <person name="Lindquist E.A."/>
            <person name="Lipzen A."/>
            <person name="Lundell T."/>
            <person name="Morin E."/>
            <person name="Murat C."/>
            <person name="Riley R."/>
            <person name="Ohm R."/>
            <person name="Sun H."/>
            <person name="Tunlid A."/>
            <person name="Henrissat B."/>
            <person name="Grigoriev I.V."/>
            <person name="Hibbett D.S."/>
            <person name="Martin F."/>
        </authorList>
    </citation>
    <scope>NUCLEOTIDE SEQUENCE [LARGE SCALE GENOMIC DNA]</scope>
    <source>
        <strain evidence="3 4">SS14</strain>
    </source>
</reference>
<proteinExistence type="predicted"/>
<dbReference type="Gene3D" id="3.40.50.300">
    <property type="entry name" value="P-loop containing nucleotide triphosphate hydrolases"/>
    <property type="match status" value="1"/>
</dbReference>
<dbReference type="Proteomes" id="UP000054279">
    <property type="component" value="Unassembled WGS sequence"/>
</dbReference>
<dbReference type="InterPro" id="IPR056884">
    <property type="entry name" value="NPHP3-like_N"/>
</dbReference>
<keyword evidence="1" id="KW-0677">Repeat</keyword>
<feature type="domain" description="NACHT" evidence="2">
    <location>
        <begin position="383"/>
        <end position="530"/>
    </location>
</feature>
<dbReference type="PROSITE" id="PS50837">
    <property type="entry name" value="NACHT"/>
    <property type="match status" value="1"/>
</dbReference>
<evidence type="ECO:0000256" key="1">
    <source>
        <dbReference type="ARBA" id="ARBA00022737"/>
    </source>
</evidence>
<name>A0A0C9UMF2_SPHS4</name>
<dbReference type="InterPro" id="IPR027417">
    <property type="entry name" value="P-loop_NTPase"/>
</dbReference>
<evidence type="ECO:0000313" key="4">
    <source>
        <dbReference type="Proteomes" id="UP000054279"/>
    </source>
</evidence>
<evidence type="ECO:0000313" key="3">
    <source>
        <dbReference type="EMBL" id="KIJ36029.1"/>
    </source>
</evidence>
<gene>
    <name evidence="3" type="ORF">M422DRAFT_261578</name>
</gene>
<dbReference type="EMBL" id="KN837182">
    <property type="protein sequence ID" value="KIJ36029.1"/>
    <property type="molecule type" value="Genomic_DNA"/>
</dbReference>
<organism evidence="3 4">
    <name type="scientific">Sphaerobolus stellatus (strain SS14)</name>
    <dbReference type="NCBI Taxonomy" id="990650"/>
    <lineage>
        <taxon>Eukaryota</taxon>
        <taxon>Fungi</taxon>
        <taxon>Dikarya</taxon>
        <taxon>Basidiomycota</taxon>
        <taxon>Agaricomycotina</taxon>
        <taxon>Agaricomycetes</taxon>
        <taxon>Phallomycetidae</taxon>
        <taxon>Geastrales</taxon>
        <taxon>Sphaerobolaceae</taxon>
        <taxon>Sphaerobolus</taxon>
    </lineage>
</organism>
<dbReference type="InterPro" id="IPR007111">
    <property type="entry name" value="NACHT_NTPase"/>
</dbReference>
<dbReference type="AlphaFoldDB" id="A0A0C9UMF2"/>
<dbReference type="PANTHER" id="PTHR10039">
    <property type="entry name" value="AMELOGENIN"/>
    <property type="match status" value="1"/>
</dbReference>